<dbReference type="AlphaFoldDB" id="A0A699KD42"/>
<dbReference type="EMBL" id="BKCJ010507432">
    <property type="protein sequence ID" value="GFA88613.1"/>
    <property type="molecule type" value="Genomic_DNA"/>
</dbReference>
<feature type="region of interest" description="Disordered" evidence="1">
    <location>
        <begin position="122"/>
        <end position="152"/>
    </location>
</feature>
<name>A0A699KD42_TANCI</name>
<sequence length="211" mass="23533">AKEPASVVGSVCDVANEIAFDVVNEKASDALKNKATDVKKKSVGKGNKSPIDKPKDNTPNPKDNQSKAHSDVVPDAEKHKPNPKQKEKLIVQVLFEVSILRLSNQKVNPDVKSKVVVRVSKSKETPMKRKRIVSKKADKKKKLKGKSKKEDSDSKFETDVVDSFSDEKLTFFSNFLTLFTNTMGKADRLKGKICLDVVRRLRKDSVILDID</sequence>
<accession>A0A699KD42</accession>
<feature type="compositionally biased region" description="Basic and acidic residues" evidence="1">
    <location>
        <begin position="64"/>
        <end position="85"/>
    </location>
</feature>
<feature type="compositionally biased region" description="Basic residues" evidence="1">
    <location>
        <begin position="128"/>
        <end position="147"/>
    </location>
</feature>
<gene>
    <name evidence="2" type="ORF">Tci_660585</name>
</gene>
<reference evidence="2" key="1">
    <citation type="journal article" date="2019" name="Sci. Rep.">
        <title>Draft genome of Tanacetum cinerariifolium, the natural source of mosquito coil.</title>
        <authorList>
            <person name="Yamashiro T."/>
            <person name="Shiraishi A."/>
            <person name="Satake H."/>
            <person name="Nakayama K."/>
        </authorList>
    </citation>
    <scope>NUCLEOTIDE SEQUENCE</scope>
</reference>
<proteinExistence type="predicted"/>
<organism evidence="2">
    <name type="scientific">Tanacetum cinerariifolium</name>
    <name type="common">Dalmatian daisy</name>
    <name type="synonym">Chrysanthemum cinerariifolium</name>
    <dbReference type="NCBI Taxonomy" id="118510"/>
    <lineage>
        <taxon>Eukaryota</taxon>
        <taxon>Viridiplantae</taxon>
        <taxon>Streptophyta</taxon>
        <taxon>Embryophyta</taxon>
        <taxon>Tracheophyta</taxon>
        <taxon>Spermatophyta</taxon>
        <taxon>Magnoliopsida</taxon>
        <taxon>eudicotyledons</taxon>
        <taxon>Gunneridae</taxon>
        <taxon>Pentapetalae</taxon>
        <taxon>asterids</taxon>
        <taxon>campanulids</taxon>
        <taxon>Asterales</taxon>
        <taxon>Asteraceae</taxon>
        <taxon>Asteroideae</taxon>
        <taxon>Anthemideae</taxon>
        <taxon>Anthemidinae</taxon>
        <taxon>Tanacetum</taxon>
    </lineage>
</organism>
<protein>
    <submittedName>
        <fullName evidence="2">Uncharacterized protein</fullName>
    </submittedName>
</protein>
<feature type="compositionally biased region" description="Basic and acidic residues" evidence="1">
    <location>
        <begin position="29"/>
        <end position="40"/>
    </location>
</feature>
<feature type="region of interest" description="Disordered" evidence="1">
    <location>
        <begin position="29"/>
        <end position="85"/>
    </location>
</feature>
<comment type="caution">
    <text evidence="2">The sequence shown here is derived from an EMBL/GenBank/DDBJ whole genome shotgun (WGS) entry which is preliminary data.</text>
</comment>
<evidence type="ECO:0000256" key="1">
    <source>
        <dbReference type="SAM" id="MobiDB-lite"/>
    </source>
</evidence>
<evidence type="ECO:0000313" key="2">
    <source>
        <dbReference type="EMBL" id="GFA88613.1"/>
    </source>
</evidence>
<feature type="non-terminal residue" evidence="2">
    <location>
        <position position="1"/>
    </location>
</feature>